<dbReference type="SUPFAM" id="SSF53098">
    <property type="entry name" value="Ribonuclease H-like"/>
    <property type="match status" value="1"/>
</dbReference>
<organism evidence="2">
    <name type="scientific">marine sediment metagenome</name>
    <dbReference type="NCBI Taxonomy" id="412755"/>
    <lineage>
        <taxon>unclassified sequences</taxon>
        <taxon>metagenomes</taxon>
        <taxon>ecological metagenomes</taxon>
    </lineage>
</organism>
<comment type="caution">
    <text evidence="2">The sequence shown here is derived from an EMBL/GenBank/DDBJ whole genome shotgun (WGS) entry which is preliminary data.</text>
</comment>
<dbReference type="InterPro" id="IPR038720">
    <property type="entry name" value="YprB_RNase_H-like_dom"/>
</dbReference>
<evidence type="ECO:0000313" key="2">
    <source>
        <dbReference type="EMBL" id="KKL45674.1"/>
    </source>
</evidence>
<dbReference type="Pfam" id="PF13482">
    <property type="entry name" value="RNase_H_2"/>
    <property type="match status" value="1"/>
</dbReference>
<gene>
    <name evidence="2" type="ORF">LCGC14_2353270</name>
</gene>
<dbReference type="InterPro" id="IPR036397">
    <property type="entry name" value="RNaseH_sf"/>
</dbReference>
<dbReference type="EMBL" id="LAZR01034303">
    <property type="protein sequence ID" value="KKL45674.1"/>
    <property type="molecule type" value="Genomic_DNA"/>
</dbReference>
<dbReference type="InterPro" id="IPR012337">
    <property type="entry name" value="RNaseH-like_sf"/>
</dbReference>
<dbReference type="Gene3D" id="3.30.420.10">
    <property type="entry name" value="Ribonuclease H-like superfamily/Ribonuclease H"/>
    <property type="match status" value="1"/>
</dbReference>
<accession>A0A0F9C924</accession>
<evidence type="ECO:0000259" key="1">
    <source>
        <dbReference type="Pfam" id="PF13482"/>
    </source>
</evidence>
<name>A0A0F9C924_9ZZZZ</name>
<feature type="domain" description="YprB ribonuclease H-like" evidence="1">
    <location>
        <begin position="70"/>
        <end position="189"/>
    </location>
</feature>
<proteinExistence type="predicted"/>
<dbReference type="AlphaFoldDB" id="A0A0F9C924"/>
<dbReference type="GO" id="GO:0003676">
    <property type="term" value="F:nucleic acid binding"/>
    <property type="evidence" value="ECO:0007669"/>
    <property type="project" value="InterPro"/>
</dbReference>
<sequence>MGDYAGLFPRSLKLLFFDVETAPMLAFIWRLRTEYVGTHMLEHDTFLLSWAAKWSDETKLHSGVLTPSEAKGQDDSRIVKSLSQMMRQADYVVAHNGDRFDLPMVNGRLLLNGLEPVQVQTIDTLKLARSSFRLASNKLDYLAKTLGFAGKHDTGFDLWRSCYQGHGPSLKRMVEYNRNDVVLLEQVFGALKPYVKNLPRLVDAGEWRQDVCPSCGSDRRTKDGFHRTKVNTFQRFKCSDCKRHYRAWQAVGSKKVGTVGL</sequence>
<reference evidence="2" key="1">
    <citation type="journal article" date="2015" name="Nature">
        <title>Complex archaea that bridge the gap between prokaryotes and eukaryotes.</title>
        <authorList>
            <person name="Spang A."/>
            <person name="Saw J.H."/>
            <person name="Jorgensen S.L."/>
            <person name="Zaremba-Niedzwiedzka K."/>
            <person name="Martijn J."/>
            <person name="Lind A.E."/>
            <person name="van Eijk R."/>
            <person name="Schleper C."/>
            <person name="Guy L."/>
            <person name="Ettema T.J."/>
        </authorList>
    </citation>
    <scope>NUCLEOTIDE SEQUENCE</scope>
</reference>
<protein>
    <recommendedName>
        <fullName evidence="1">YprB ribonuclease H-like domain-containing protein</fullName>
    </recommendedName>
</protein>